<dbReference type="Proteomes" id="UP000186601">
    <property type="component" value="Unassembled WGS sequence"/>
</dbReference>
<dbReference type="OrthoDB" id="3267102at2759"/>
<comment type="caution">
    <text evidence="2">The sequence shown here is derived from an EMBL/GenBank/DDBJ whole genome shotgun (WGS) entry which is preliminary data.</text>
</comment>
<gene>
    <name evidence="2" type="ORF">PHLCEN_2v1959</name>
</gene>
<proteinExistence type="predicted"/>
<evidence type="ECO:0008006" key="4">
    <source>
        <dbReference type="Google" id="ProtNLM"/>
    </source>
</evidence>
<feature type="region of interest" description="Disordered" evidence="1">
    <location>
        <begin position="118"/>
        <end position="170"/>
    </location>
</feature>
<dbReference type="STRING" id="98765.A0A2R6RVG8"/>
<protein>
    <recommendedName>
        <fullName evidence="4">BRCT domain-containing protein</fullName>
    </recommendedName>
</protein>
<accession>A0A2R6RVG8</accession>
<dbReference type="AlphaFoldDB" id="A0A2R6RVG8"/>
<evidence type="ECO:0000256" key="1">
    <source>
        <dbReference type="SAM" id="MobiDB-lite"/>
    </source>
</evidence>
<evidence type="ECO:0000313" key="2">
    <source>
        <dbReference type="EMBL" id="PSS33996.1"/>
    </source>
</evidence>
<organism evidence="2 3">
    <name type="scientific">Hermanssonia centrifuga</name>
    <dbReference type="NCBI Taxonomy" id="98765"/>
    <lineage>
        <taxon>Eukaryota</taxon>
        <taxon>Fungi</taxon>
        <taxon>Dikarya</taxon>
        <taxon>Basidiomycota</taxon>
        <taxon>Agaricomycotina</taxon>
        <taxon>Agaricomycetes</taxon>
        <taxon>Polyporales</taxon>
        <taxon>Meruliaceae</taxon>
        <taxon>Hermanssonia</taxon>
    </lineage>
</organism>
<name>A0A2R6RVG8_9APHY</name>
<evidence type="ECO:0000313" key="3">
    <source>
        <dbReference type="Proteomes" id="UP000186601"/>
    </source>
</evidence>
<sequence>MQQHNPSTSSSGSHIFIDVRGNPLRVFIETSSVQARAKVVRMLRAGGAVITDNPKDSQITLVDSATEVGVALAAIWLDKPVLDAAWVYQANNWGAYIGADEDWGGYRVLGSYADDEEMPLPATSAKRGGAQNPGRSSDTQAEHSQDPSHAASSWHIQGRSDEVSSSNIIT</sequence>
<keyword evidence="3" id="KW-1185">Reference proteome</keyword>
<dbReference type="EMBL" id="MLYV02000165">
    <property type="protein sequence ID" value="PSS33996.1"/>
    <property type="molecule type" value="Genomic_DNA"/>
</dbReference>
<reference evidence="2 3" key="1">
    <citation type="submission" date="2018-02" db="EMBL/GenBank/DDBJ databases">
        <title>Genome sequence of the basidiomycete white-rot fungus Phlebia centrifuga.</title>
        <authorList>
            <person name="Granchi Z."/>
            <person name="Peng M."/>
            <person name="de Vries R.P."/>
            <person name="Hilden K."/>
            <person name="Makela M.R."/>
            <person name="Grigoriev I."/>
            <person name="Riley R."/>
        </authorList>
    </citation>
    <scope>NUCLEOTIDE SEQUENCE [LARGE SCALE GENOMIC DNA]</scope>
    <source>
        <strain evidence="2 3">FBCC195</strain>
    </source>
</reference>